<dbReference type="InterPro" id="IPR004360">
    <property type="entry name" value="Glyas_Fos-R_dOase_dom"/>
</dbReference>
<name>A0A975C3G1_9CAUL</name>
<accession>A0A975C3G1</accession>
<dbReference type="GO" id="GO:0046872">
    <property type="term" value="F:metal ion binding"/>
    <property type="evidence" value="ECO:0007669"/>
    <property type="project" value="UniProtKB-KW"/>
</dbReference>
<keyword evidence="1" id="KW-0479">Metal-binding</keyword>
<dbReference type="SUPFAM" id="SSF54593">
    <property type="entry name" value="Glyoxalase/Bleomycin resistance protein/Dihydroxybiphenyl dioxygenase"/>
    <property type="match status" value="1"/>
</dbReference>
<dbReference type="InterPro" id="IPR029068">
    <property type="entry name" value="Glyas_Bleomycin-R_OHBP_Dase"/>
</dbReference>
<dbReference type="KEGG" id="bgoe:IFJ75_02155"/>
<dbReference type="Pfam" id="PF00903">
    <property type="entry name" value="Glyoxalase"/>
    <property type="match status" value="1"/>
</dbReference>
<dbReference type="EMBL" id="CP062222">
    <property type="protein sequence ID" value="QTC91759.1"/>
    <property type="molecule type" value="Genomic_DNA"/>
</dbReference>
<keyword evidence="4" id="KW-1185">Reference proteome</keyword>
<evidence type="ECO:0000256" key="1">
    <source>
        <dbReference type="ARBA" id="ARBA00022723"/>
    </source>
</evidence>
<organism evidence="3 4">
    <name type="scientific">Brevundimonas goettingensis</name>
    <dbReference type="NCBI Taxonomy" id="2774190"/>
    <lineage>
        <taxon>Bacteria</taxon>
        <taxon>Pseudomonadati</taxon>
        <taxon>Pseudomonadota</taxon>
        <taxon>Alphaproteobacteria</taxon>
        <taxon>Caulobacterales</taxon>
        <taxon>Caulobacteraceae</taxon>
        <taxon>Brevundimonas</taxon>
    </lineage>
</organism>
<evidence type="ECO:0000313" key="4">
    <source>
        <dbReference type="Proteomes" id="UP000663918"/>
    </source>
</evidence>
<sequence>MNLNHVTVEVADIPRSRAFYQRLGLTLIVSADHYARFACPEDDEGRATFSIHRAEAVTPNGPGIYFECPDLDARFGALQAAGVAFDSGPVDQSWLWREAWLRDPDGHRLCLYVAGDNRLDPPWKV</sequence>
<protein>
    <submittedName>
        <fullName evidence="3">VOC family protein</fullName>
    </submittedName>
</protein>
<dbReference type="RefSeq" id="WP_207870934.1">
    <property type="nucleotide sequence ID" value="NZ_CP062222.1"/>
</dbReference>
<proteinExistence type="predicted"/>
<gene>
    <name evidence="3" type="ORF">IFJ75_02155</name>
</gene>
<dbReference type="PROSITE" id="PS51819">
    <property type="entry name" value="VOC"/>
    <property type="match status" value="1"/>
</dbReference>
<reference evidence="3" key="1">
    <citation type="submission" date="2020-09" db="EMBL/GenBank/DDBJ databases">
        <title>Brevundimonas sp. LVF2 isolated from a puddle in Goettingen, Germany.</title>
        <authorList>
            <person name="Friedrich I."/>
            <person name="Klassen A."/>
            <person name="Hannes N."/>
            <person name="Schneider D."/>
            <person name="Hertel R."/>
            <person name="Daniel R."/>
        </authorList>
    </citation>
    <scope>NUCLEOTIDE SEQUENCE</scope>
    <source>
        <strain evidence="3">LVF2</strain>
    </source>
</reference>
<dbReference type="Proteomes" id="UP000663918">
    <property type="component" value="Chromosome"/>
</dbReference>
<dbReference type="Gene3D" id="3.10.180.10">
    <property type="entry name" value="2,3-Dihydroxybiphenyl 1,2-Dioxygenase, domain 1"/>
    <property type="match status" value="1"/>
</dbReference>
<dbReference type="PROSITE" id="PS00934">
    <property type="entry name" value="GLYOXALASE_I_1"/>
    <property type="match status" value="1"/>
</dbReference>
<feature type="domain" description="VOC" evidence="2">
    <location>
        <begin position="2"/>
        <end position="114"/>
    </location>
</feature>
<dbReference type="GO" id="GO:0004462">
    <property type="term" value="F:lactoylglutathione lyase activity"/>
    <property type="evidence" value="ECO:0007669"/>
    <property type="project" value="InterPro"/>
</dbReference>
<dbReference type="InterPro" id="IPR037523">
    <property type="entry name" value="VOC_core"/>
</dbReference>
<evidence type="ECO:0000259" key="2">
    <source>
        <dbReference type="PROSITE" id="PS51819"/>
    </source>
</evidence>
<dbReference type="CDD" id="cd06587">
    <property type="entry name" value="VOC"/>
    <property type="match status" value="1"/>
</dbReference>
<evidence type="ECO:0000313" key="3">
    <source>
        <dbReference type="EMBL" id="QTC91759.1"/>
    </source>
</evidence>
<dbReference type="InterPro" id="IPR018146">
    <property type="entry name" value="Glyoxalase_1_CS"/>
</dbReference>
<dbReference type="AlphaFoldDB" id="A0A975C3G1"/>